<feature type="compositionally biased region" description="Basic and acidic residues" evidence="2">
    <location>
        <begin position="186"/>
        <end position="199"/>
    </location>
</feature>
<dbReference type="Proteomes" id="UP000590964">
    <property type="component" value="Unassembled WGS sequence"/>
</dbReference>
<keyword evidence="1" id="KW-0175">Coiled coil</keyword>
<dbReference type="PANTHER" id="PTHR15239:SF6">
    <property type="entry name" value="RIBOSOME QUALITY CONTROL COMPLEX SUBUNIT NEMF"/>
    <property type="match status" value="1"/>
</dbReference>
<evidence type="ECO:0000313" key="4">
    <source>
        <dbReference type="Proteomes" id="UP000590964"/>
    </source>
</evidence>
<dbReference type="GO" id="GO:0000049">
    <property type="term" value="F:tRNA binding"/>
    <property type="evidence" value="ECO:0007669"/>
    <property type="project" value="TreeGrafter"/>
</dbReference>
<dbReference type="Pfam" id="PF05833">
    <property type="entry name" value="NFACT_N"/>
    <property type="match status" value="1"/>
</dbReference>
<comment type="caution">
    <text evidence="3">The sequence shown here is derived from an EMBL/GenBank/DDBJ whole genome shotgun (WGS) entry which is preliminary data.</text>
</comment>
<dbReference type="PANTHER" id="PTHR15239">
    <property type="entry name" value="NUCLEAR EXPORT MEDIATOR FACTOR NEMF"/>
    <property type="match status" value="1"/>
</dbReference>
<feature type="region of interest" description="Disordered" evidence="2">
    <location>
        <begin position="185"/>
        <end position="206"/>
    </location>
</feature>
<evidence type="ECO:0000256" key="2">
    <source>
        <dbReference type="SAM" id="MobiDB-lite"/>
    </source>
</evidence>
<sequence>MQEIDSITIAWLVQELAPKLEGSFVNKIQELEKNYLKIKLHSKEGSLDLIISPQALWVSSYKLQALQNPKGFAGFLKKHLYNKRVLKAWQKGLDRVAVLEFEKHYLVCEFFDDGNVILCDKEWKILQPFHRGEWKDRKLAKGEAYKFPQNLTEQKMKELEKRLEREKKPGGLMEGIDELLSTKLGKNAEEAKQESNTERKKAKLSYSLKEQEKARERFLEESENSREKAELLYKNSQEVQELLNAIKEGKAKGFSEKEIESKILEAKKQGKQGARLVKEIKLKEKKLVLEIE</sequence>
<name>A0A7J4JUQ5_9ARCH</name>
<dbReference type="InterPro" id="IPR051608">
    <property type="entry name" value="RQC_Subunit_NEMF"/>
</dbReference>
<evidence type="ECO:0000313" key="3">
    <source>
        <dbReference type="EMBL" id="HIH21511.1"/>
    </source>
</evidence>
<dbReference type="GO" id="GO:1990112">
    <property type="term" value="C:RQC complex"/>
    <property type="evidence" value="ECO:0007669"/>
    <property type="project" value="TreeGrafter"/>
</dbReference>
<dbReference type="EMBL" id="DUFW01000037">
    <property type="protein sequence ID" value="HIH21511.1"/>
    <property type="molecule type" value="Genomic_DNA"/>
</dbReference>
<accession>A0A7J4JUQ5</accession>
<proteinExistence type="predicted"/>
<dbReference type="AlphaFoldDB" id="A0A7J4JUQ5"/>
<protein>
    <recommendedName>
        <fullName evidence="5">NFACT family protein</fullName>
    </recommendedName>
</protein>
<reference evidence="4" key="1">
    <citation type="journal article" date="2020" name="bioRxiv">
        <title>A rank-normalized archaeal taxonomy based on genome phylogeny resolves widespread incomplete and uneven classifications.</title>
        <authorList>
            <person name="Rinke C."/>
            <person name="Chuvochina M."/>
            <person name="Mussig A.J."/>
            <person name="Chaumeil P.-A."/>
            <person name="Waite D.W."/>
            <person name="Whitman W.B."/>
            <person name="Parks D.H."/>
            <person name="Hugenholtz P."/>
        </authorList>
    </citation>
    <scope>NUCLEOTIDE SEQUENCE [LARGE SCALE GENOMIC DNA]</scope>
</reference>
<dbReference type="GO" id="GO:0072344">
    <property type="term" value="P:rescue of stalled ribosome"/>
    <property type="evidence" value="ECO:0007669"/>
    <property type="project" value="TreeGrafter"/>
</dbReference>
<evidence type="ECO:0008006" key="5">
    <source>
        <dbReference type="Google" id="ProtNLM"/>
    </source>
</evidence>
<evidence type="ECO:0000256" key="1">
    <source>
        <dbReference type="SAM" id="Coils"/>
    </source>
</evidence>
<dbReference type="GO" id="GO:0043023">
    <property type="term" value="F:ribosomal large subunit binding"/>
    <property type="evidence" value="ECO:0007669"/>
    <property type="project" value="TreeGrafter"/>
</dbReference>
<dbReference type="Gene3D" id="2.30.310.10">
    <property type="entry name" value="ibrinogen binding protein from staphylococcus aureus domain"/>
    <property type="match status" value="1"/>
</dbReference>
<feature type="coiled-coil region" evidence="1">
    <location>
        <begin position="208"/>
        <end position="239"/>
    </location>
</feature>
<gene>
    <name evidence="3" type="ORF">HA222_02515</name>
</gene>
<organism evidence="3 4">
    <name type="scientific">Candidatus Iainarchaeum sp</name>
    <dbReference type="NCBI Taxonomy" id="3101447"/>
    <lineage>
        <taxon>Archaea</taxon>
        <taxon>Candidatus Iainarchaeota</taxon>
        <taxon>Candidatus Iainarchaeia</taxon>
        <taxon>Candidatus Iainarchaeales</taxon>
        <taxon>Candidatus Iainarchaeaceae</taxon>
        <taxon>Candidatus Iainarchaeum</taxon>
    </lineage>
</organism>